<evidence type="ECO:0000256" key="3">
    <source>
        <dbReference type="SAM" id="MobiDB-lite"/>
    </source>
</evidence>
<feature type="region of interest" description="Disordered" evidence="3">
    <location>
        <begin position="297"/>
        <end position="328"/>
    </location>
</feature>
<dbReference type="PANTHER" id="PTHR45629">
    <property type="entry name" value="SNF2/RAD54 FAMILY MEMBER"/>
    <property type="match status" value="1"/>
</dbReference>
<organism evidence="6 7">
    <name type="scientific">Huso huso</name>
    <name type="common">Beluga</name>
    <name type="synonym">Acipenser huso</name>
    <dbReference type="NCBI Taxonomy" id="61971"/>
    <lineage>
        <taxon>Eukaryota</taxon>
        <taxon>Metazoa</taxon>
        <taxon>Chordata</taxon>
        <taxon>Craniata</taxon>
        <taxon>Vertebrata</taxon>
        <taxon>Euteleostomi</taxon>
        <taxon>Actinopterygii</taxon>
        <taxon>Chondrostei</taxon>
        <taxon>Acipenseriformes</taxon>
        <taxon>Acipenseridae</taxon>
        <taxon>Huso</taxon>
    </lineage>
</organism>
<keyword evidence="7" id="KW-1185">Reference proteome</keyword>
<protein>
    <submittedName>
        <fullName evidence="6">DNA repair and recombination protein RAD54B isoform X1</fullName>
    </submittedName>
</protein>
<evidence type="ECO:0000256" key="2">
    <source>
        <dbReference type="ARBA" id="ARBA00022806"/>
    </source>
</evidence>
<dbReference type="InterPro" id="IPR050496">
    <property type="entry name" value="SNF2_RAD54_helicase_repair"/>
</dbReference>
<dbReference type="Pfam" id="PF00176">
    <property type="entry name" value="SNF2-rel_dom"/>
    <property type="match status" value="1"/>
</dbReference>
<dbReference type="InterPro" id="IPR049730">
    <property type="entry name" value="SNF2/RAD54-like_C"/>
</dbReference>
<proteinExistence type="predicted"/>
<dbReference type="Gene3D" id="1.20.120.850">
    <property type="entry name" value="SWI2/SNF2 ATPases, N-terminal domain"/>
    <property type="match status" value="1"/>
</dbReference>
<dbReference type="Gene3D" id="3.40.50.300">
    <property type="entry name" value="P-loop containing nucleotide triphosphate hydrolases"/>
    <property type="match status" value="1"/>
</dbReference>
<evidence type="ECO:0000259" key="4">
    <source>
        <dbReference type="PROSITE" id="PS51192"/>
    </source>
</evidence>
<keyword evidence="2" id="KW-0067">ATP-binding</keyword>
<dbReference type="PANTHER" id="PTHR45629:SF7">
    <property type="entry name" value="DNA EXCISION REPAIR PROTEIN ERCC-6-RELATED"/>
    <property type="match status" value="1"/>
</dbReference>
<dbReference type="SMART" id="SM00490">
    <property type="entry name" value="HELICc"/>
    <property type="match status" value="1"/>
</dbReference>
<keyword evidence="2" id="KW-0547">Nucleotide-binding</keyword>
<dbReference type="PROSITE" id="PS51192">
    <property type="entry name" value="HELICASE_ATP_BIND_1"/>
    <property type="match status" value="1"/>
</dbReference>
<evidence type="ECO:0000256" key="1">
    <source>
        <dbReference type="ARBA" id="ARBA00022801"/>
    </source>
</evidence>
<accession>A0ABR1A2Z5</accession>
<sequence>MAAVFMTTNMAAKARSSNFTLSEKLDLLKLVKPHIRILEEHTNKHAVIMDKNKCWDSIAEQYNIVGGDRPPRTAQGLRTLYKRLKESAKQEMVQRKHAQPEYRGSISEPTKRVMEMIPHLFRPIHDKDHNALPRMIYKHDSSIEQPGSSSSLPTILDYQPASVTVKLDQEVDVKPPPELTIVSTRLEGELEEDEDVGSVHSLDGSISPCPSSINLAVTMSPSPIPMRRDNYSRAESFRHLTGIQHETLQLSKAEHELVMDNHRKMGLYIEEKREGLKRKQQLEEELLKDAASKIYQNQSKSSRSFLPPKSFNSPSSQRTNPVKPEVGQNEPTSVVKYFSVVWCKASKKKHKRWEGDAVLVTRGRTVILKDIEGKDIGRGTGYKSAELEGLTEGQTLMVGGKEIEIMGTILPEDFSSGRCFHSVPVEAVNQVSGPVQQALMKPFSKPLISGCKGNSQNEEAKQSLICKPRHNPFTPVSLISITHVSNLVISFSLFKWRKVVTVLFGIIVCTTLNMFRKKIIIFTIRCSLTTVANIIRSLRLNGRCGAILADEMGLGKTLQCISLVWTLLRQGPYGSKPVIKQVLIVTPGSLVRNWSKEFQKWLGTERIHVFAVDQDHKVEDFINSPLCSVLIISYEMLLRSLEQIQKVEFNLIICDEGHRLKNSNIKTSSALTSLSCDRRVILTGTPVQNDLQEFYAIIEFVNPGILGSACTYRKIYEEPVIRSRQPSATEEEKQLGQERAAELGRLTGLFILRRTQEIINRYLPPKVEWIVFCEPAALQLEVYRKLLTSRTVRSFLQGATENSPHLVCIGALKKLCNHPGLLHTTIKKKKQSPKSRHDEVYESALYEGLADLFPEGYAADGYKTEDSGKLQVLADLLAAIRQLSPAERVVLVSNYTQTLDMLQEMCQGFGYSSTRLDGQTPVSQRQQIVEGFNSRYSSDFVFLLSSKAGGVGLNLVGASHLILYDIDWNPANDMQAMARVWRDGQKRTVHIYRFLTTGTIEEKIYQRQISKQGLSGAVVDLTKKSNHTSFSVEELRNLFTLHEDSECVTHDLLNCSCGSGAGTEGLAEDVKLVVQRSCQLGHSHEKPDSQKHLSMSELMQWKHYSGKIPSFPDLFLDRARKHITFAFQNKTKHQTPSNKET</sequence>
<dbReference type="Pfam" id="PF00271">
    <property type="entry name" value="Helicase_C"/>
    <property type="match status" value="1"/>
</dbReference>
<gene>
    <name evidence="6" type="ORF">HHUSO_G3548</name>
</gene>
<evidence type="ECO:0000259" key="5">
    <source>
        <dbReference type="PROSITE" id="PS51194"/>
    </source>
</evidence>
<keyword evidence="1" id="KW-0378">Hydrolase</keyword>
<dbReference type="PROSITE" id="PS51194">
    <property type="entry name" value="HELICASE_CTER"/>
    <property type="match status" value="1"/>
</dbReference>
<feature type="domain" description="Helicase C-terminal" evidence="5">
    <location>
        <begin position="872"/>
        <end position="1036"/>
    </location>
</feature>
<dbReference type="Gene3D" id="3.40.50.10810">
    <property type="entry name" value="Tandem AAA-ATPase domain"/>
    <property type="match status" value="1"/>
</dbReference>
<dbReference type="SUPFAM" id="SSF52540">
    <property type="entry name" value="P-loop containing nucleoside triphosphate hydrolases"/>
    <property type="match status" value="2"/>
</dbReference>
<dbReference type="SMART" id="SM00487">
    <property type="entry name" value="DEXDc"/>
    <property type="match status" value="1"/>
</dbReference>
<keyword evidence="2" id="KW-0347">Helicase</keyword>
<dbReference type="Pfam" id="PF13873">
    <property type="entry name" value="Myb_DNA-bind_5"/>
    <property type="match status" value="1"/>
</dbReference>
<reference evidence="6 7" key="1">
    <citation type="submission" date="2021-05" db="EMBL/GenBank/DDBJ databases">
        <authorList>
            <person name="Zahm M."/>
            <person name="Klopp C."/>
            <person name="Cabau C."/>
            <person name="Kuhl H."/>
            <person name="Suciu R."/>
            <person name="Ciorpac M."/>
            <person name="Holostenco D."/>
            <person name="Gessner J."/>
            <person name="Wuertz S."/>
            <person name="Hohne C."/>
            <person name="Stock M."/>
            <person name="Gislard M."/>
            <person name="Lluch J."/>
            <person name="Milhes M."/>
            <person name="Lampietro C."/>
            <person name="Lopez Roques C."/>
            <person name="Donnadieu C."/>
            <person name="Du K."/>
            <person name="Schartl M."/>
            <person name="Guiguen Y."/>
        </authorList>
    </citation>
    <scope>NUCLEOTIDE SEQUENCE [LARGE SCALE GENOMIC DNA]</scope>
    <source>
        <strain evidence="6">Hh-F2</strain>
        <tissue evidence="6">Blood</tissue>
    </source>
</reference>
<name>A0ABR1A2Z5_HUSHU</name>
<dbReference type="InterPro" id="IPR014001">
    <property type="entry name" value="Helicase_ATP-bd"/>
</dbReference>
<dbReference type="Proteomes" id="UP001369086">
    <property type="component" value="Unassembled WGS sequence"/>
</dbReference>
<evidence type="ECO:0000313" key="7">
    <source>
        <dbReference type="Proteomes" id="UP001369086"/>
    </source>
</evidence>
<comment type="caution">
    <text evidence="6">The sequence shown here is derived from an EMBL/GenBank/DDBJ whole genome shotgun (WGS) entry which is preliminary data.</text>
</comment>
<dbReference type="InterPro" id="IPR038718">
    <property type="entry name" value="SNF2-like_sf"/>
</dbReference>
<dbReference type="InterPro" id="IPR001650">
    <property type="entry name" value="Helicase_C-like"/>
</dbReference>
<dbReference type="EMBL" id="JAHFZB010000003">
    <property type="protein sequence ID" value="KAK6491472.1"/>
    <property type="molecule type" value="Genomic_DNA"/>
</dbReference>
<feature type="compositionally biased region" description="Polar residues" evidence="3">
    <location>
        <begin position="297"/>
        <end position="320"/>
    </location>
</feature>
<dbReference type="InterPro" id="IPR027417">
    <property type="entry name" value="P-loop_NTPase"/>
</dbReference>
<feature type="domain" description="Helicase ATP-binding" evidence="4">
    <location>
        <begin position="537"/>
        <end position="704"/>
    </location>
</feature>
<dbReference type="CDD" id="cd18793">
    <property type="entry name" value="SF2_C_SNF"/>
    <property type="match status" value="1"/>
</dbReference>
<evidence type="ECO:0000313" key="6">
    <source>
        <dbReference type="EMBL" id="KAK6491472.1"/>
    </source>
</evidence>
<dbReference type="InterPro" id="IPR000330">
    <property type="entry name" value="SNF2_N"/>
</dbReference>
<dbReference type="InterPro" id="IPR028002">
    <property type="entry name" value="Myb_DNA-bind_5"/>
</dbReference>